<accession>A0A0F9H037</accession>
<dbReference type="AlphaFoldDB" id="A0A0F9H037"/>
<evidence type="ECO:0000313" key="1">
    <source>
        <dbReference type="EMBL" id="KKL68702.1"/>
    </source>
</evidence>
<proteinExistence type="predicted"/>
<name>A0A0F9H037_9ZZZZ</name>
<sequence length="628" mass="64991">LTLEDGGTQTIDLSALDNAGTDDQNISGSGLSGTDLTIGIENGTNEIVDLSSLVGTDDQIATEVVFTPTARLSSTNTQAAIEEVEADLNQSKIDATNAINANTTAINNHKAADQDTDASNELNTAFAIVNNGTEDVLRITDAAGNLDVLLNDIGSDNQNLTGAALNGSNILQIDIENGTSTTVDLSSLDNSGTDNQNIENLDLTGTTLTVGIEDGFAQTVDLASIDTDTDEQDLTGATLTGNTLQIDIENGASTTVDLSALNDSGTDNQNLTGASLTPGNVLQIDIEDGNSTTVDLSSLSNSGTDDQNIADLAINTSSNILTVGIEDGTSQTVDLSHLDNEGTDNQNIQNLILSGTTLSVGIEDGNSQNVNLASLLGTDNQRADVFSFNPASRLLSLSLQRDGEATRTVDLSSLNNSGTDNQTLTAGATPGSLSISSGNTVTLNVNDADSVIGNEYNTAFAVVGSNLRITDGGGNLDVPLSTIGTDDQFDDEVELRTPIDVDDAGKATVSLETNVQEVIEAIAPITSKAARIFYPPSIAVDASSNGTGRTIDLYTQYTAQFATPAVASTGAPAAIPTYAANDLYYYVTEYDTSVFANVSVSATGVMTYDVVAAPADYNSLINVVFVVK</sequence>
<protein>
    <submittedName>
        <fullName evidence="1">Uncharacterized protein</fullName>
    </submittedName>
</protein>
<reference evidence="1" key="1">
    <citation type="journal article" date="2015" name="Nature">
        <title>Complex archaea that bridge the gap between prokaryotes and eukaryotes.</title>
        <authorList>
            <person name="Spang A."/>
            <person name="Saw J.H."/>
            <person name="Jorgensen S.L."/>
            <person name="Zaremba-Niedzwiedzka K."/>
            <person name="Martijn J."/>
            <person name="Lind A.E."/>
            <person name="van Eijk R."/>
            <person name="Schleper C."/>
            <person name="Guy L."/>
            <person name="Ettema T.J."/>
        </authorList>
    </citation>
    <scope>NUCLEOTIDE SEQUENCE</scope>
</reference>
<comment type="caution">
    <text evidence="1">The sequence shown here is derived from an EMBL/GenBank/DDBJ whole genome shotgun (WGS) entry which is preliminary data.</text>
</comment>
<dbReference type="EMBL" id="LAZR01026451">
    <property type="protein sequence ID" value="KKL68702.1"/>
    <property type="molecule type" value="Genomic_DNA"/>
</dbReference>
<feature type="non-terminal residue" evidence="1">
    <location>
        <position position="1"/>
    </location>
</feature>
<gene>
    <name evidence="1" type="ORF">LCGC14_2122340</name>
</gene>
<organism evidence="1">
    <name type="scientific">marine sediment metagenome</name>
    <dbReference type="NCBI Taxonomy" id="412755"/>
    <lineage>
        <taxon>unclassified sequences</taxon>
        <taxon>metagenomes</taxon>
        <taxon>ecological metagenomes</taxon>
    </lineage>
</organism>